<dbReference type="AlphaFoldDB" id="A0AAX0PUR0"/>
<gene>
    <name evidence="1" type="ORF">A3P64_05660</name>
</gene>
<accession>A0AAX0PUR0</accession>
<dbReference type="EMBL" id="NIBB01000031">
    <property type="protein sequence ID" value="PAB52561.1"/>
    <property type="molecule type" value="Genomic_DNA"/>
</dbReference>
<organism evidence="1 2">
    <name type="scientific">Lactobacillus johnsonii</name>
    <dbReference type="NCBI Taxonomy" id="33959"/>
    <lineage>
        <taxon>Bacteria</taxon>
        <taxon>Bacillati</taxon>
        <taxon>Bacillota</taxon>
        <taxon>Bacilli</taxon>
        <taxon>Lactobacillales</taxon>
        <taxon>Lactobacillaceae</taxon>
        <taxon>Lactobacillus</taxon>
    </lineage>
</organism>
<evidence type="ECO:0000313" key="1">
    <source>
        <dbReference type="EMBL" id="PAB52561.1"/>
    </source>
</evidence>
<dbReference type="InterPro" id="IPR024410">
    <property type="entry name" value="Phage_TAC_12"/>
</dbReference>
<reference evidence="1 2" key="1">
    <citation type="submission" date="2017-05" db="EMBL/GenBank/DDBJ databases">
        <title>Lactobacillus johnsonii from commercial turkeys.</title>
        <authorList>
            <person name="Johnson T.J."/>
            <person name="Youmans B."/>
        </authorList>
    </citation>
    <scope>NUCLEOTIDE SEQUENCE [LARGE SCALE GENOMIC DNA]</scope>
    <source>
        <strain evidence="1 2">UMNLJ54</strain>
    </source>
</reference>
<evidence type="ECO:0000313" key="2">
    <source>
        <dbReference type="Proteomes" id="UP000216448"/>
    </source>
</evidence>
<protein>
    <recommendedName>
        <fullName evidence="3">Phage tail protein</fullName>
    </recommendedName>
</protein>
<comment type="caution">
    <text evidence="1">The sequence shown here is derived from an EMBL/GenBank/DDBJ whole genome shotgun (WGS) entry which is preliminary data.</text>
</comment>
<dbReference type="Proteomes" id="UP000216448">
    <property type="component" value="Unassembled WGS sequence"/>
</dbReference>
<sequence>MEITIEGKKYQLNFGVGFVRDLDEKYGMSNQAGFSLGMALTKALPALNAYDPAVLSEVIQCAAEPSVSLAKVDGLIDDPETDIEKLFTDVLKELSEANAVKLAAKKFRH</sequence>
<proteinExistence type="predicted"/>
<evidence type="ECO:0008006" key="3">
    <source>
        <dbReference type="Google" id="ProtNLM"/>
    </source>
</evidence>
<name>A0AAX0PUR0_LACJH</name>
<dbReference type="RefSeq" id="WP_095154475.1">
    <property type="nucleotide sequence ID" value="NZ_NIBB01000031.1"/>
</dbReference>
<dbReference type="Pfam" id="PF12363">
    <property type="entry name" value="Phage_TAC_12"/>
    <property type="match status" value="1"/>
</dbReference>